<gene>
    <name evidence="2" type="ORF">SAMN04489726_5778</name>
</gene>
<dbReference type="InterPro" id="IPR018567">
    <property type="entry name" value="DUF2020"/>
</dbReference>
<dbReference type="eggNOG" id="ENOG50337DZ">
    <property type="taxonomic scope" value="Bacteria"/>
</dbReference>
<dbReference type="Proteomes" id="UP000183376">
    <property type="component" value="Chromosome I"/>
</dbReference>
<dbReference type="SUPFAM" id="SSF55724">
    <property type="entry name" value="Mog1p/PsbP-like"/>
    <property type="match status" value="1"/>
</dbReference>
<dbReference type="Gene3D" id="3.40.1000.10">
    <property type="entry name" value="Mog1/PsbP, alpha/beta/alpha sandwich"/>
    <property type="match status" value="1"/>
</dbReference>
<name>A0A1G9ZZD0_ALLAB</name>
<dbReference type="Pfam" id="PF09449">
    <property type="entry name" value="DUF2020"/>
    <property type="match status" value="1"/>
</dbReference>
<dbReference type="InterPro" id="IPR016123">
    <property type="entry name" value="Mog1/PsbP_a/b/a-sand"/>
</dbReference>
<organism evidence="2 3">
    <name type="scientific">Allokutzneria albata</name>
    <name type="common">Kibdelosporangium albatum</name>
    <dbReference type="NCBI Taxonomy" id="211114"/>
    <lineage>
        <taxon>Bacteria</taxon>
        <taxon>Bacillati</taxon>
        <taxon>Actinomycetota</taxon>
        <taxon>Actinomycetes</taxon>
        <taxon>Pseudonocardiales</taxon>
        <taxon>Pseudonocardiaceae</taxon>
        <taxon>Allokutzneria</taxon>
    </lineage>
</organism>
<feature type="domain" description="DUF2020" evidence="1">
    <location>
        <begin position="11"/>
        <end position="135"/>
    </location>
</feature>
<reference evidence="2 3" key="1">
    <citation type="submission" date="2016-10" db="EMBL/GenBank/DDBJ databases">
        <authorList>
            <person name="de Groot N.N."/>
        </authorList>
    </citation>
    <scope>NUCLEOTIDE SEQUENCE [LARGE SCALE GENOMIC DNA]</scope>
    <source>
        <strain evidence="2 3">DSM 44149</strain>
    </source>
</reference>
<evidence type="ECO:0000313" key="2">
    <source>
        <dbReference type="EMBL" id="SDN26261.1"/>
    </source>
</evidence>
<dbReference type="AlphaFoldDB" id="A0A1G9ZZD0"/>
<evidence type="ECO:0000259" key="1">
    <source>
        <dbReference type="Pfam" id="PF09449"/>
    </source>
</evidence>
<proteinExistence type="predicted"/>
<sequence>MGAPGWPEVGSEGKCPYLSAADVAQFNGQQVGKIKLGGEGERPVCFFFRPNGEEQLRVRIFTGTEAEAKALVDAVAPVATSSPVTLDGGWKGGAQPTDKGAVFAVAKGGTAVAAVSNQKRTIAPKRAVEKAIEAVK</sequence>
<protein>
    <recommendedName>
        <fullName evidence="1">DUF2020 domain-containing protein</fullName>
    </recommendedName>
</protein>
<keyword evidence="3" id="KW-1185">Reference proteome</keyword>
<accession>A0A1G9ZZD0</accession>
<dbReference type="EMBL" id="LT629701">
    <property type="protein sequence ID" value="SDN26261.1"/>
    <property type="molecule type" value="Genomic_DNA"/>
</dbReference>
<evidence type="ECO:0000313" key="3">
    <source>
        <dbReference type="Proteomes" id="UP000183376"/>
    </source>
</evidence>